<dbReference type="Pfam" id="PF07722">
    <property type="entry name" value="Peptidase_C26"/>
    <property type="match status" value="1"/>
</dbReference>
<dbReference type="GO" id="GO:0016811">
    <property type="term" value="F:hydrolase activity, acting on carbon-nitrogen (but not peptide) bonds, in linear amides"/>
    <property type="evidence" value="ECO:0007669"/>
    <property type="project" value="InterPro"/>
</dbReference>
<dbReference type="GO" id="GO:0005829">
    <property type="term" value="C:cytosol"/>
    <property type="evidence" value="ECO:0007669"/>
    <property type="project" value="TreeGrafter"/>
</dbReference>
<comment type="caution">
    <text evidence="1">The sequence shown here is derived from an EMBL/GenBank/DDBJ whole genome shotgun (WGS) entry which is preliminary data.</text>
</comment>
<proteinExistence type="predicted"/>
<dbReference type="SUPFAM" id="SSF52317">
    <property type="entry name" value="Class I glutamine amidotransferase-like"/>
    <property type="match status" value="1"/>
</dbReference>
<dbReference type="InterPro" id="IPR011697">
    <property type="entry name" value="Peptidase_C26"/>
</dbReference>
<accession>A0A1J5THE2</accession>
<dbReference type="PROSITE" id="PS51273">
    <property type="entry name" value="GATASE_TYPE_1"/>
    <property type="match status" value="1"/>
</dbReference>
<gene>
    <name evidence="1" type="ORF">BEU04_00760</name>
</gene>
<dbReference type="Gene3D" id="3.40.50.880">
    <property type="match status" value="1"/>
</dbReference>
<name>A0A1J5THE2_9ARCH</name>
<dbReference type="EMBL" id="MIYU01000001">
    <property type="protein sequence ID" value="OIR20367.1"/>
    <property type="molecule type" value="Genomic_DNA"/>
</dbReference>
<dbReference type="Proteomes" id="UP000183815">
    <property type="component" value="Unassembled WGS sequence"/>
</dbReference>
<reference evidence="1 2" key="1">
    <citation type="submission" date="2016-08" db="EMBL/GenBank/DDBJ databases">
        <title>New Insights into Marine Group III Euryarchaeota, from dark to light.</title>
        <authorList>
            <person name="Haro-Moreno J.M."/>
            <person name="Rodriguez-Valera F."/>
            <person name="Lopez-Garcia P."/>
            <person name="Moreira D."/>
            <person name="Martin-Cuadrado A.B."/>
        </authorList>
    </citation>
    <scope>NUCLEOTIDE SEQUENCE [LARGE SCALE GENOMIC DNA]</scope>
    <source>
        <strain evidence="1">CG-Bathy1</strain>
    </source>
</reference>
<dbReference type="AlphaFoldDB" id="A0A1J5THE2"/>
<dbReference type="InterPro" id="IPR029062">
    <property type="entry name" value="Class_I_gatase-like"/>
</dbReference>
<evidence type="ECO:0000313" key="2">
    <source>
        <dbReference type="Proteomes" id="UP000183815"/>
    </source>
</evidence>
<dbReference type="PANTHER" id="PTHR43235:SF1">
    <property type="entry name" value="GLUTAMINE AMIDOTRANSFERASE PB2B2.05-RELATED"/>
    <property type="match status" value="1"/>
</dbReference>
<dbReference type="InterPro" id="IPR044668">
    <property type="entry name" value="PuuD-like"/>
</dbReference>
<protein>
    <submittedName>
        <fullName evidence="1">Uncharacterized protein</fullName>
    </submittedName>
</protein>
<dbReference type="PANTHER" id="PTHR43235">
    <property type="entry name" value="GLUTAMINE AMIDOTRANSFERASE PB2B2.05-RELATED"/>
    <property type="match status" value="1"/>
</dbReference>
<evidence type="ECO:0000313" key="1">
    <source>
        <dbReference type="EMBL" id="OIR20367.1"/>
    </source>
</evidence>
<organism evidence="1 2">
    <name type="scientific">Marine Group III euryarchaeote CG-Bathy1</name>
    <dbReference type="NCBI Taxonomy" id="1889001"/>
    <lineage>
        <taxon>Archaea</taxon>
        <taxon>Methanobacteriati</taxon>
        <taxon>Thermoplasmatota</taxon>
        <taxon>Thermoplasmata</taxon>
        <taxon>Candidatus Thermoprofundales</taxon>
    </lineage>
</organism>
<sequence>MVAVAITLSEDKYFEKYASWLREIDVEPVRITDSEALCDFDILVLSGGGDLSVEIGAYGQPERTDFPLQFIKPERDELEISLLNKATKNKMPVLGICRGLQIINVYCGGTLWPDISEGNFNTLLHRKHSGDDGDTEHEVDLVDSNFDVASHHHLAIHILGDNLSAIGHSNDGLIEAVKHTELPWFAVQWHPERTLEGPGRSIPKEWLLQQIRNISNSKDSDSVA</sequence>